<proteinExistence type="predicted"/>
<feature type="compositionally biased region" description="Polar residues" evidence="1">
    <location>
        <begin position="27"/>
        <end position="45"/>
    </location>
</feature>
<dbReference type="Pfam" id="PF06985">
    <property type="entry name" value="HET"/>
    <property type="match status" value="1"/>
</dbReference>
<reference evidence="3 4" key="1">
    <citation type="submission" date="2020-03" db="EMBL/GenBank/DDBJ databases">
        <title>Draft Genome Sequence of Cudoniella acicularis.</title>
        <authorList>
            <person name="Buettner E."/>
            <person name="Kellner H."/>
        </authorList>
    </citation>
    <scope>NUCLEOTIDE SEQUENCE [LARGE SCALE GENOMIC DNA]</scope>
    <source>
        <strain evidence="3 4">DSM 108380</strain>
    </source>
</reference>
<name>A0A8H4RSL7_9HELO</name>
<dbReference type="InterPro" id="IPR015940">
    <property type="entry name" value="UBA"/>
</dbReference>
<sequence length="773" mass="86761">MSWRLYVPLDSAQQEIRLLTIPPRPPQTRSQNSQGDGLASTDTSNKVVENETAKDGFIAQLRDMGFSSEVLQRALNECGDNNDLSVIVTWLVDHPELRDRASRTTSEDPSKQSATRTEHVSTQSQLPQSAGSKNAILSNMQQMMKSRWEEFDVTLDMITTHFMMETVSMKKNPSFVALSYTWGDPNMHLQREDRPIIVWADAICINQKDASERSKQVSLMRLIYQKANCVMVWTGLAADDSDRLMTPLVDIGKQALEAGILGVHGKEFQKTFHGYGGGVLTSKQRAIKEAVERISERVGLNFPFRALIHFASRRYWKRVWVIQEIAVARELMVLCGKQRISLSHLAAAKLFISLQTTTLFPKLGWKDFMDPIKGRFVDEMLTKGDDGILEIVGHRRRYQLQTGPRRSLFDLLNSICVGRGSGGSQRATDPRDLIYGVLAMASDFETLAITPDYTKETQGVFAEATRKLLRLGYMNILAWSQQPDRLNRIPGLPSWVSDFSKPILSPCNCDNHFDIFSASGKHRSASRASPIVSSIGHNILALTCFKVDEIQSLGEAWHGESGFDFTLAGAYLDSVERLCWLREPLQIDNPGCVVTADWREAPWRIPSGDQEMHASRSRGTEAMHHDFKELRTYMDRPGQIGDRTQLSESCKMYLLALEGQHNRRPFISSMGYIGLVPAQSKKGDVVCVVEEARMPFVFRRAGEVYQLVGEAYVYGIMDGEFMESGPLMEIFHCIAAPNLYLILFVVCASSVRAVHMHTGARSASAGLFNWLVG</sequence>
<accession>A0A8H4RSL7</accession>
<dbReference type="SUPFAM" id="SSF46934">
    <property type="entry name" value="UBA-like"/>
    <property type="match status" value="1"/>
</dbReference>
<feature type="region of interest" description="Disordered" evidence="1">
    <location>
        <begin position="21"/>
        <end position="45"/>
    </location>
</feature>
<organism evidence="3 4">
    <name type="scientific">Cudoniella acicularis</name>
    <dbReference type="NCBI Taxonomy" id="354080"/>
    <lineage>
        <taxon>Eukaryota</taxon>
        <taxon>Fungi</taxon>
        <taxon>Dikarya</taxon>
        <taxon>Ascomycota</taxon>
        <taxon>Pezizomycotina</taxon>
        <taxon>Leotiomycetes</taxon>
        <taxon>Helotiales</taxon>
        <taxon>Tricladiaceae</taxon>
        <taxon>Cudoniella</taxon>
    </lineage>
</organism>
<gene>
    <name evidence="3" type="ORF">G7Y89_g3769</name>
</gene>
<evidence type="ECO:0000259" key="2">
    <source>
        <dbReference type="PROSITE" id="PS50030"/>
    </source>
</evidence>
<dbReference type="PROSITE" id="PS50030">
    <property type="entry name" value="UBA"/>
    <property type="match status" value="1"/>
</dbReference>
<dbReference type="Proteomes" id="UP000566819">
    <property type="component" value="Unassembled WGS sequence"/>
</dbReference>
<keyword evidence="4" id="KW-1185">Reference proteome</keyword>
<dbReference type="InterPro" id="IPR052895">
    <property type="entry name" value="HetReg/Transcr_Mod"/>
</dbReference>
<dbReference type="OrthoDB" id="2157530at2759"/>
<dbReference type="PANTHER" id="PTHR24148:SF73">
    <property type="entry name" value="HET DOMAIN PROTEIN (AFU_ORTHOLOGUE AFUA_8G01020)"/>
    <property type="match status" value="1"/>
</dbReference>
<protein>
    <recommendedName>
        <fullName evidence="2">UBA domain-containing protein</fullName>
    </recommendedName>
</protein>
<dbReference type="Gene3D" id="1.10.8.10">
    <property type="entry name" value="DNA helicase RuvA subunit, C-terminal domain"/>
    <property type="match status" value="1"/>
</dbReference>
<feature type="domain" description="UBA" evidence="2">
    <location>
        <begin position="48"/>
        <end position="94"/>
    </location>
</feature>
<dbReference type="AlphaFoldDB" id="A0A8H4RSL7"/>
<feature type="compositionally biased region" description="Polar residues" evidence="1">
    <location>
        <begin position="111"/>
        <end position="132"/>
    </location>
</feature>
<dbReference type="InterPro" id="IPR010730">
    <property type="entry name" value="HET"/>
</dbReference>
<dbReference type="Pfam" id="PF26639">
    <property type="entry name" value="Het-6_barrel"/>
    <property type="match status" value="1"/>
</dbReference>
<dbReference type="PANTHER" id="PTHR24148">
    <property type="entry name" value="ANKYRIN REPEAT DOMAIN-CONTAINING PROTEIN 39 HOMOLOG-RELATED"/>
    <property type="match status" value="1"/>
</dbReference>
<evidence type="ECO:0000313" key="3">
    <source>
        <dbReference type="EMBL" id="KAF4634341.1"/>
    </source>
</evidence>
<dbReference type="InterPro" id="IPR009060">
    <property type="entry name" value="UBA-like_sf"/>
</dbReference>
<feature type="region of interest" description="Disordered" evidence="1">
    <location>
        <begin position="99"/>
        <end position="132"/>
    </location>
</feature>
<comment type="caution">
    <text evidence="3">The sequence shown here is derived from an EMBL/GenBank/DDBJ whole genome shotgun (WGS) entry which is preliminary data.</text>
</comment>
<evidence type="ECO:0000313" key="4">
    <source>
        <dbReference type="Proteomes" id="UP000566819"/>
    </source>
</evidence>
<evidence type="ECO:0000256" key="1">
    <source>
        <dbReference type="SAM" id="MobiDB-lite"/>
    </source>
</evidence>
<feature type="compositionally biased region" description="Basic and acidic residues" evidence="1">
    <location>
        <begin position="99"/>
        <end position="110"/>
    </location>
</feature>
<dbReference type="EMBL" id="JAAMPI010000191">
    <property type="protein sequence ID" value="KAF4634341.1"/>
    <property type="molecule type" value="Genomic_DNA"/>
</dbReference>